<organism evidence="1 2">
    <name type="scientific">Gordonia phage Bantam</name>
    <dbReference type="NCBI Taxonomy" id="1887641"/>
    <lineage>
        <taxon>Viruses</taxon>
        <taxon>Duplodnaviria</taxon>
        <taxon>Heunggongvirae</taxon>
        <taxon>Uroviricota</taxon>
        <taxon>Caudoviricetes</taxon>
        <taxon>Bantamvirus</taxon>
        <taxon>Bantamvirus bantam</taxon>
    </lineage>
</organism>
<protein>
    <recommendedName>
        <fullName evidence="3">Phage protein</fullName>
    </recommendedName>
</protein>
<proteinExistence type="predicted"/>
<gene>
    <name evidence="1" type="primary">53</name>
    <name evidence="1" type="ORF">SEA_BANTAM_53</name>
</gene>
<dbReference type="GeneID" id="29080317"/>
<evidence type="ECO:0000313" key="2">
    <source>
        <dbReference type="Proteomes" id="UP000202170"/>
    </source>
</evidence>
<sequence>MTAPKKYRKKPVEIEALVFDGTNAQQIAEWTGQWRPGDIKWGTDSDFFVIETLEGAMYANVGDYIIRGVQGEFYPCKPHIFAATYEEV</sequence>
<evidence type="ECO:0000313" key="1">
    <source>
        <dbReference type="EMBL" id="AOE43743.1"/>
    </source>
</evidence>
<reference evidence="2" key="1">
    <citation type="submission" date="2016-07" db="EMBL/GenBank/DDBJ databases">
        <authorList>
            <person name="Florea S."/>
            <person name="Webb J.S."/>
            <person name="Jaromczyk J."/>
            <person name="Schardl C.L."/>
        </authorList>
    </citation>
    <scope>NUCLEOTIDE SEQUENCE [LARGE SCALE GENOMIC DNA]</scope>
</reference>
<dbReference type="EMBL" id="KX557272">
    <property type="protein sequence ID" value="AOE43743.1"/>
    <property type="molecule type" value="Genomic_DNA"/>
</dbReference>
<dbReference type="KEGG" id="vg:29080317"/>
<name>A0A1B3AYB9_9CAUD</name>
<evidence type="ECO:0008006" key="3">
    <source>
        <dbReference type="Google" id="ProtNLM"/>
    </source>
</evidence>
<keyword evidence="2" id="KW-1185">Reference proteome</keyword>
<dbReference type="Proteomes" id="UP000202170">
    <property type="component" value="Segment"/>
</dbReference>
<dbReference type="OrthoDB" id="21770at10239"/>
<accession>A0A1B3AYB9</accession>
<dbReference type="RefSeq" id="YP_009287522.1">
    <property type="nucleotide sequence ID" value="NC_031074.1"/>
</dbReference>